<keyword evidence="5" id="KW-1185">Reference proteome</keyword>
<sequence>MPQEEKLLDASGMDCARVILGLKKALVEINSGQILKVVATDPIAPKALEVFARQTRHILLKQAQNGTAFIFFVQKT</sequence>
<evidence type="ECO:0000313" key="3">
    <source>
        <dbReference type="EMBL" id="CDQ10449.1"/>
    </source>
</evidence>
<dbReference type="Gene3D" id="3.30.110.40">
    <property type="entry name" value="TusA-like domain"/>
    <property type="match status" value="1"/>
</dbReference>
<evidence type="ECO:0000313" key="5">
    <source>
        <dbReference type="Proteomes" id="UP000193925"/>
    </source>
</evidence>
<dbReference type="CDD" id="cd00291">
    <property type="entry name" value="SirA_YedF_YeeD"/>
    <property type="match status" value="1"/>
</dbReference>
<dbReference type="PANTHER" id="PTHR33279">
    <property type="entry name" value="SULFUR CARRIER PROTEIN YEDF-RELATED"/>
    <property type="match status" value="1"/>
</dbReference>
<dbReference type="SUPFAM" id="SSF64307">
    <property type="entry name" value="SirA-like"/>
    <property type="match status" value="1"/>
</dbReference>
<organism evidence="3">
    <name type="scientific">Acidithiobacillus ferrivorans</name>
    <dbReference type="NCBI Taxonomy" id="160808"/>
    <lineage>
        <taxon>Bacteria</taxon>
        <taxon>Pseudomonadati</taxon>
        <taxon>Pseudomonadota</taxon>
        <taxon>Acidithiobacillia</taxon>
        <taxon>Acidithiobacillales</taxon>
        <taxon>Acidithiobacillaceae</taxon>
        <taxon>Acidithiobacillus</taxon>
    </lineage>
</organism>
<name>A0A060UV67_9PROT</name>
<dbReference type="Proteomes" id="UP000193925">
    <property type="component" value="Chromosome AFERRI"/>
</dbReference>
<dbReference type="EMBL" id="LT841305">
    <property type="protein sequence ID" value="SMH64476.1"/>
    <property type="molecule type" value="Genomic_DNA"/>
</dbReference>
<accession>A0A060UV67</accession>
<reference evidence="3" key="1">
    <citation type="submission" date="2014-03" db="EMBL/GenBank/DDBJ databases">
        <authorList>
            <person name="Genoscope - CEA"/>
        </authorList>
    </citation>
    <scope>NUCLEOTIDE SEQUENCE [LARGE SCALE GENOMIC DNA]</scope>
    <source>
        <strain evidence="3">CF27</strain>
    </source>
</reference>
<proteinExistence type="inferred from homology"/>
<protein>
    <recommendedName>
        <fullName evidence="2">UPF0033 domain-containing protein</fullName>
    </recommendedName>
</protein>
<dbReference type="EMBL" id="CCCS020000035">
    <property type="protein sequence ID" value="CDQ10449.1"/>
    <property type="molecule type" value="Genomic_DNA"/>
</dbReference>
<evidence type="ECO:0000256" key="1">
    <source>
        <dbReference type="ARBA" id="ARBA00008984"/>
    </source>
</evidence>
<dbReference type="InterPro" id="IPR036868">
    <property type="entry name" value="TusA-like_sf"/>
</dbReference>
<reference evidence="3" key="2">
    <citation type="submission" date="2014-07" db="EMBL/GenBank/DDBJ databases">
        <title>Initial genome analysis of the psychrotolerant acidophile Acidithiobacillus ferrivorans CF27: insights into iron and sulfur oxidation pathways and into biofilm formation.</title>
        <authorList>
            <person name="Talla E."/>
            <person name="Hedrich S."/>
            <person name="Mangenot S."/>
            <person name="Ji B."/>
            <person name="Johnson D.B."/>
            <person name="Barbe V."/>
            <person name="Bonnefoy V."/>
        </authorList>
    </citation>
    <scope>NUCLEOTIDE SEQUENCE [LARGE SCALE GENOMIC DNA]</scope>
    <source>
        <strain evidence="3">CF27</strain>
    </source>
</reference>
<comment type="similarity">
    <text evidence="1">Belongs to the sulfur carrier protein TusA family.</text>
</comment>
<dbReference type="AlphaFoldDB" id="A0A060UV67"/>
<dbReference type="PANTHER" id="PTHR33279:SF6">
    <property type="entry name" value="SULFUR CARRIER PROTEIN YEDF-RELATED"/>
    <property type="match status" value="1"/>
</dbReference>
<evidence type="ECO:0000259" key="2">
    <source>
        <dbReference type="Pfam" id="PF01206"/>
    </source>
</evidence>
<dbReference type="RefSeq" id="WP_035192952.1">
    <property type="nucleotide sequence ID" value="NZ_CCCS020000035.1"/>
</dbReference>
<reference evidence="4 5" key="3">
    <citation type="submission" date="2017-03" db="EMBL/GenBank/DDBJ databases">
        <authorList>
            <person name="Regsiter A."/>
            <person name="William W."/>
        </authorList>
    </citation>
    <scope>NUCLEOTIDE SEQUENCE [LARGE SCALE GENOMIC DNA]</scope>
    <source>
        <strain evidence="4">PRJEB5721</strain>
    </source>
</reference>
<feature type="domain" description="UPF0033" evidence="2">
    <location>
        <begin position="8"/>
        <end position="75"/>
    </location>
</feature>
<gene>
    <name evidence="4" type="ORF">AFERRI_10509</name>
    <name evidence="3" type="ORF">AFERRI_400230</name>
</gene>
<evidence type="ECO:0000313" key="4">
    <source>
        <dbReference type="EMBL" id="SMH64476.1"/>
    </source>
</evidence>
<dbReference type="Pfam" id="PF01206">
    <property type="entry name" value="TusA"/>
    <property type="match status" value="1"/>
</dbReference>
<dbReference type="InterPro" id="IPR001455">
    <property type="entry name" value="TusA-like"/>
</dbReference>